<protein>
    <submittedName>
        <fullName evidence="2">Uncharacterized protein</fullName>
    </submittedName>
</protein>
<reference evidence="2" key="1">
    <citation type="submission" date="2021-01" db="EMBL/GenBank/DDBJ databases">
        <authorList>
            <person name="Corre E."/>
            <person name="Pelletier E."/>
            <person name="Niang G."/>
            <person name="Scheremetjew M."/>
            <person name="Finn R."/>
            <person name="Kale V."/>
            <person name="Holt S."/>
            <person name="Cochrane G."/>
            <person name="Meng A."/>
            <person name="Brown T."/>
            <person name="Cohen L."/>
        </authorList>
    </citation>
    <scope>NUCLEOTIDE SEQUENCE</scope>
    <source>
        <strain evidence="2">OF101</strain>
    </source>
</reference>
<name>A0A7S1RVE3_ALECA</name>
<evidence type="ECO:0000256" key="1">
    <source>
        <dbReference type="SAM" id="MobiDB-lite"/>
    </source>
</evidence>
<dbReference type="EMBL" id="HBGE01090583">
    <property type="protein sequence ID" value="CAD9177188.1"/>
    <property type="molecule type" value="Transcribed_RNA"/>
</dbReference>
<sequence>MAGLVAGDPAEQSLWHEAHRDAAKNMYRTSYSDMSHGREVAVKSDFPSGYGGHVPSVRHDVLFRNTAFDREITVRKGNRNRDTHHPFEEQIAGVPCSTKDPRGAKRPPTYGTIPHDGSTTMPKPPWAIITTRREPLTHRTTPPTLKETEAWSLPLSGSASARGSRAASARVARAPLSARGARLNEAALNAGSFLAREHAGIAGSAGSADYQTVNVQELDYA</sequence>
<organism evidence="2">
    <name type="scientific">Alexandrium catenella</name>
    <name type="common">Red tide dinoflagellate</name>
    <name type="synonym">Gonyaulax catenella</name>
    <dbReference type="NCBI Taxonomy" id="2925"/>
    <lineage>
        <taxon>Eukaryota</taxon>
        <taxon>Sar</taxon>
        <taxon>Alveolata</taxon>
        <taxon>Dinophyceae</taxon>
        <taxon>Gonyaulacales</taxon>
        <taxon>Pyrocystaceae</taxon>
        <taxon>Alexandrium</taxon>
    </lineage>
</organism>
<proteinExistence type="predicted"/>
<feature type="region of interest" description="Disordered" evidence="1">
    <location>
        <begin position="93"/>
        <end position="125"/>
    </location>
</feature>
<accession>A0A7S1RVE3</accession>
<dbReference type="AlphaFoldDB" id="A0A7S1RVE3"/>
<gene>
    <name evidence="2" type="ORF">ACAT0790_LOCUS53957</name>
</gene>
<evidence type="ECO:0000313" key="2">
    <source>
        <dbReference type="EMBL" id="CAD9177188.1"/>
    </source>
</evidence>